<feature type="transmembrane region" description="Helical" evidence="1">
    <location>
        <begin position="46"/>
        <end position="69"/>
    </location>
</feature>
<proteinExistence type="predicted"/>
<dbReference type="AlphaFoldDB" id="A0A268A9L8"/>
<evidence type="ECO:0000256" key="1">
    <source>
        <dbReference type="SAM" id="Phobius"/>
    </source>
</evidence>
<name>A0A268A9L8_9BACI</name>
<evidence type="ECO:0000313" key="3">
    <source>
        <dbReference type="Proteomes" id="UP000216013"/>
    </source>
</evidence>
<evidence type="ECO:0000313" key="2">
    <source>
        <dbReference type="EMBL" id="PAD20769.1"/>
    </source>
</evidence>
<dbReference type="RefSeq" id="WP_095229996.1">
    <property type="nucleotide sequence ID" value="NZ_NPBK01000011.1"/>
</dbReference>
<keyword evidence="1" id="KW-0472">Membrane</keyword>
<organism evidence="2 3">
    <name type="scientific">Terribacillus saccharophilus</name>
    <dbReference type="NCBI Taxonomy" id="361277"/>
    <lineage>
        <taxon>Bacteria</taxon>
        <taxon>Bacillati</taxon>
        <taxon>Bacillota</taxon>
        <taxon>Bacilli</taxon>
        <taxon>Bacillales</taxon>
        <taxon>Bacillaceae</taxon>
        <taxon>Terribacillus</taxon>
    </lineage>
</organism>
<keyword evidence="1" id="KW-0812">Transmembrane</keyword>
<dbReference type="Proteomes" id="UP000216013">
    <property type="component" value="Unassembled WGS sequence"/>
</dbReference>
<comment type="caution">
    <text evidence="2">The sequence shown here is derived from an EMBL/GenBank/DDBJ whole genome shotgun (WGS) entry which is preliminary data.</text>
</comment>
<keyword evidence="1" id="KW-1133">Transmembrane helix</keyword>
<reference evidence="2 3" key="1">
    <citation type="submission" date="2017-07" db="EMBL/GenBank/DDBJ databases">
        <title>Isolation and whole genome analysis of endospore-forming bacteria from heroin.</title>
        <authorList>
            <person name="Kalinowski J."/>
            <person name="Ahrens B."/>
            <person name="Al-Dilaimi A."/>
            <person name="Winkler A."/>
            <person name="Wibberg D."/>
            <person name="Schleenbecker U."/>
            <person name="Ruckert C."/>
            <person name="Wolfel R."/>
            <person name="Grass G."/>
        </authorList>
    </citation>
    <scope>NUCLEOTIDE SEQUENCE [LARGE SCALE GENOMIC DNA]</scope>
    <source>
        <strain evidence="2 3">7528</strain>
    </source>
</reference>
<protein>
    <submittedName>
        <fullName evidence="2">Uncharacterized protein</fullName>
    </submittedName>
</protein>
<dbReference type="EMBL" id="NPBV01000021">
    <property type="protein sequence ID" value="PAD20769.1"/>
    <property type="molecule type" value="Genomic_DNA"/>
</dbReference>
<sequence>MRTECLKENTVLAEGREQRAIISQVIQYSFDDRQHKRENTTKLKQLTWTTLSSIVGTGGVVFLIIQWILGHF</sequence>
<accession>A0A268A9L8</accession>
<gene>
    <name evidence="2" type="ORF">CHH64_12770</name>
</gene>